<accession>A0A078HDH8</accession>
<reference evidence="2 3" key="1">
    <citation type="journal article" date="2014" name="Science">
        <title>Plant genetics. Early allopolyploid evolution in the post-Neolithic Brassica napus oilseed genome.</title>
        <authorList>
            <person name="Chalhoub B."/>
            <person name="Denoeud F."/>
            <person name="Liu S."/>
            <person name="Parkin I.A."/>
            <person name="Tang H."/>
            <person name="Wang X."/>
            <person name="Chiquet J."/>
            <person name="Belcram H."/>
            <person name="Tong C."/>
            <person name="Samans B."/>
            <person name="Correa M."/>
            <person name="Da Silva C."/>
            <person name="Just J."/>
            <person name="Falentin C."/>
            <person name="Koh C.S."/>
            <person name="Le Clainche I."/>
            <person name="Bernard M."/>
            <person name="Bento P."/>
            <person name="Noel B."/>
            <person name="Labadie K."/>
            <person name="Alberti A."/>
            <person name="Charles M."/>
            <person name="Arnaud D."/>
            <person name="Guo H."/>
            <person name="Daviaud C."/>
            <person name="Alamery S."/>
            <person name="Jabbari K."/>
            <person name="Zhao M."/>
            <person name="Edger P.P."/>
            <person name="Chelaifa H."/>
            <person name="Tack D."/>
            <person name="Lassalle G."/>
            <person name="Mestiri I."/>
            <person name="Schnel N."/>
            <person name="Le Paslier M.C."/>
            <person name="Fan G."/>
            <person name="Renault V."/>
            <person name="Bayer P.E."/>
            <person name="Golicz A.A."/>
            <person name="Manoli S."/>
            <person name="Lee T.H."/>
            <person name="Thi V.H."/>
            <person name="Chalabi S."/>
            <person name="Hu Q."/>
            <person name="Fan C."/>
            <person name="Tollenaere R."/>
            <person name="Lu Y."/>
            <person name="Battail C."/>
            <person name="Shen J."/>
            <person name="Sidebottom C.H."/>
            <person name="Wang X."/>
            <person name="Canaguier A."/>
            <person name="Chauveau A."/>
            <person name="Berard A."/>
            <person name="Deniot G."/>
            <person name="Guan M."/>
            <person name="Liu Z."/>
            <person name="Sun F."/>
            <person name="Lim Y.P."/>
            <person name="Lyons E."/>
            <person name="Town C.D."/>
            <person name="Bancroft I."/>
            <person name="Wang X."/>
            <person name="Meng J."/>
            <person name="Ma J."/>
            <person name="Pires J.C."/>
            <person name="King G.J."/>
            <person name="Brunel D."/>
            <person name="Delourme R."/>
            <person name="Renard M."/>
            <person name="Aury J.M."/>
            <person name="Adams K.L."/>
            <person name="Batley J."/>
            <person name="Snowdon R.J."/>
            <person name="Tost J."/>
            <person name="Edwards D."/>
            <person name="Zhou Y."/>
            <person name="Hua W."/>
            <person name="Sharpe A.G."/>
            <person name="Paterson A.H."/>
            <person name="Guan C."/>
            <person name="Wincker P."/>
        </authorList>
    </citation>
    <scope>NUCLEOTIDE SEQUENCE [LARGE SCALE GENOMIC DNA]</scope>
    <source>
        <strain evidence="3">cv. Darmor-bzh</strain>
    </source>
</reference>
<dbReference type="STRING" id="3708.A0A078HDH8"/>
<sequence>MDYKLAMRTLLLLLHAHVHGSYKLGLWKYRANILNRWQNYRKYVSFITIFPPEEFSAEMEMVARGLEKLMKLEERQSLMRTFRVLGPHNVSVNEDLREAAKQVEVLASVQTYVLVFVTMYGRINHSHSIEFHPELLEQFAIGGKEADALEKSKISSSGGSSLHQYRDYQIF</sequence>
<protein>
    <submittedName>
        <fullName evidence="2">BnaA09g48140D protein</fullName>
    </submittedName>
</protein>
<name>A0A078HDH8_BRANA</name>
<feature type="signal peptide" evidence="1">
    <location>
        <begin position="1"/>
        <end position="20"/>
    </location>
</feature>
<dbReference type="Gramene" id="CDY34888">
    <property type="protein sequence ID" value="CDY34888"/>
    <property type="gene ID" value="GSBRNA2T00057454001"/>
</dbReference>
<organism evidence="2 3">
    <name type="scientific">Brassica napus</name>
    <name type="common">Rape</name>
    <dbReference type="NCBI Taxonomy" id="3708"/>
    <lineage>
        <taxon>Eukaryota</taxon>
        <taxon>Viridiplantae</taxon>
        <taxon>Streptophyta</taxon>
        <taxon>Embryophyta</taxon>
        <taxon>Tracheophyta</taxon>
        <taxon>Spermatophyta</taxon>
        <taxon>Magnoliopsida</taxon>
        <taxon>eudicotyledons</taxon>
        <taxon>Gunneridae</taxon>
        <taxon>Pentapetalae</taxon>
        <taxon>rosids</taxon>
        <taxon>malvids</taxon>
        <taxon>Brassicales</taxon>
        <taxon>Brassicaceae</taxon>
        <taxon>Brassiceae</taxon>
        <taxon>Brassica</taxon>
    </lineage>
</organism>
<dbReference type="PANTHER" id="PTHR35830:SF1">
    <property type="entry name" value="OS05G0299200 PROTEIN"/>
    <property type="match status" value="1"/>
</dbReference>
<dbReference type="EMBL" id="LK032342">
    <property type="protein sequence ID" value="CDY34888.1"/>
    <property type="molecule type" value="Genomic_DNA"/>
</dbReference>
<keyword evidence="3" id="KW-1185">Reference proteome</keyword>
<proteinExistence type="predicted"/>
<gene>
    <name evidence="2" type="primary">BnaA09g48140D</name>
    <name evidence="2" type="ORF">GSBRNA2T00057454001</name>
</gene>
<feature type="chain" id="PRO_5001736964" evidence="1">
    <location>
        <begin position="21"/>
        <end position="171"/>
    </location>
</feature>
<evidence type="ECO:0000313" key="2">
    <source>
        <dbReference type="EMBL" id="CDY34888.1"/>
    </source>
</evidence>
<dbReference type="PANTHER" id="PTHR35830">
    <property type="entry name" value="OS05G0299200 PROTEIN"/>
    <property type="match status" value="1"/>
</dbReference>
<dbReference type="AlphaFoldDB" id="A0A078HDH8"/>
<evidence type="ECO:0000256" key="1">
    <source>
        <dbReference type="SAM" id="SignalP"/>
    </source>
</evidence>
<keyword evidence="1" id="KW-0732">Signal</keyword>
<dbReference type="Proteomes" id="UP000028999">
    <property type="component" value="Unassembled WGS sequence"/>
</dbReference>
<dbReference type="PaxDb" id="3708-A0A078HDH8"/>
<evidence type="ECO:0000313" key="3">
    <source>
        <dbReference type="Proteomes" id="UP000028999"/>
    </source>
</evidence>